<dbReference type="PROSITE" id="PS50227">
    <property type="entry name" value="G_PROTEIN_RECEP_F2_3"/>
    <property type="match status" value="1"/>
</dbReference>
<dbReference type="Pfam" id="PF00002">
    <property type="entry name" value="7tm_2"/>
    <property type="match status" value="1"/>
</dbReference>
<feature type="domain" description="G-protein coupled receptors family 2 profile 2" evidence="13">
    <location>
        <begin position="137"/>
        <end position="396"/>
    </location>
</feature>
<evidence type="ECO:0000256" key="2">
    <source>
        <dbReference type="ARBA" id="ARBA00005314"/>
    </source>
</evidence>
<dbReference type="Proteomes" id="UP000002358">
    <property type="component" value="Chromosome 5"/>
</dbReference>
<feature type="transmembrane region" description="Helical" evidence="11">
    <location>
        <begin position="174"/>
        <end position="194"/>
    </location>
</feature>
<protein>
    <submittedName>
        <fullName evidence="14">Uncharacterized protein</fullName>
    </submittedName>
</protein>
<dbReference type="RefSeq" id="XP_008205193.2">
    <property type="nucleotide sequence ID" value="XM_008206971.3"/>
</dbReference>
<dbReference type="InParanoid" id="A0A7M7LU70"/>
<keyword evidence="4 11" id="KW-0812">Transmembrane</keyword>
<evidence type="ECO:0000259" key="13">
    <source>
        <dbReference type="PROSITE" id="PS50261"/>
    </source>
</evidence>
<evidence type="ECO:0000256" key="4">
    <source>
        <dbReference type="ARBA" id="ARBA00022692"/>
    </source>
</evidence>
<dbReference type="InterPro" id="IPR050332">
    <property type="entry name" value="GPCR_2"/>
</dbReference>
<evidence type="ECO:0000256" key="1">
    <source>
        <dbReference type="ARBA" id="ARBA00004651"/>
    </source>
</evidence>
<dbReference type="Gene3D" id="4.10.1240.10">
    <property type="entry name" value="GPCR, family 2, extracellular hormone receptor domain"/>
    <property type="match status" value="1"/>
</dbReference>
<keyword evidence="5 11" id="KW-1133">Transmembrane helix</keyword>
<sequence length="455" mass="53254">MYQVYCYAEMNNFNKQVNREEARCNKLLQYYLASNMTGLACPPEFDGSYCWPSTPSSTLAHIPCPLPERQNETMTRWCSANITEISDSNITVGMWSPAQHGECSLMRGRAGDIVYLFTLALQDDVDDVDLSWWHEKFSILDQIGYGISILSLVIALSIFAIFSQLQDTRVKVHINLFTAMLLQSLMSLTQNFFYGCKIYFTILMSSHGYDASCSHICRTLMTLSHYFELTIFTWLLIEGWYFYSYISRAPYKEYITIIPHILAGWGMPLTVMIPWVLVHIYSTQTNFCWVDVDIKINIVAIPILLIVLVNLCFFILNVRIIFIKMKSTHMSHRRMDYWRWIKSSLMLVPLFGTYDILYGIWPWIDDQQTKIAFLLIVRLICSFQGCIVAALYCFSNGEVKREIRRAWNTWKVKREIQTEISRHHSTETLNKIRFNTLNKTNSRDEFKNMDFNTYF</sequence>
<evidence type="ECO:0000256" key="10">
    <source>
        <dbReference type="ARBA" id="ARBA00023224"/>
    </source>
</evidence>
<dbReference type="PROSITE" id="PS00649">
    <property type="entry name" value="G_PROTEIN_RECEP_F2_1"/>
    <property type="match status" value="1"/>
</dbReference>
<dbReference type="GO" id="GO:0005886">
    <property type="term" value="C:plasma membrane"/>
    <property type="evidence" value="ECO:0007669"/>
    <property type="project" value="UniProtKB-SubCell"/>
</dbReference>
<reference evidence="14" key="1">
    <citation type="submission" date="2021-01" db="UniProtKB">
        <authorList>
            <consortium name="EnsemblMetazoa"/>
        </authorList>
    </citation>
    <scope>IDENTIFICATION</scope>
</reference>
<evidence type="ECO:0000256" key="11">
    <source>
        <dbReference type="SAM" id="Phobius"/>
    </source>
</evidence>
<evidence type="ECO:0000256" key="7">
    <source>
        <dbReference type="ARBA" id="ARBA00023136"/>
    </source>
</evidence>
<dbReference type="PANTHER" id="PTHR45620:SF1">
    <property type="entry name" value="G-PROTEIN COUPLED RECEPTORS FAMILY 2 PROFILE 2 DOMAIN-CONTAINING PROTEIN"/>
    <property type="match status" value="1"/>
</dbReference>
<comment type="similarity">
    <text evidence="2">Belongs to the G-protein coupled receptor 2 family.</text>
</comment>
<keyword evidence="3" id="KW-1003">Cell membrane</keyword>
<dbReference type="GO" id="GO:0007188">
    <property type="term" value="P:adenylate cyclase-modulating G protein-coupled receptor signaling pathway"/>
    <property type="evidence" value="ECO:0007669"/>
    <property type="project" value="TreeGrafter"/>
</dbReference>
<evidence type="ECO:0000259" key="12">
    <source>
        <dbReference type="PROSITE" id="PS50227"/>
    </source>
</evidence>
<dbReference type="Gene3D" id="1.20.1070.10">
    <property type="entry name" value="Rhodopsin 7-helix transmembrane proteins"/>
    <property type="match status" value="1"/>
</dbReference>
<dbReference type="SMR" id="A0A7M7LU70"/>
<keyword evidence="15" id="KW-1185">Reference proteome</keyword>
<dbReference type="SUPFAM" id="SSF111418">
    <property type="entry name" value="Hormone receptor domain"/>
    <property type="match status" value="1"/>
</dbReference>
<dbReference type="InterPro" id="IPR017983">
    <property type="entry name" value="GPCR_2_secretin-like_CS"/>
</dbReference>
<organism evidence="14 15">
    <name type="scientific">Nasonia vitripennis</name>
    <name type="common">Parasitic wasp</name>
    <dbReference type="NCBI Taxonomy" id="7425"/>
    <lineage>
        <taxon>Eukaryota</taxon>
        <taxon>Metazoa</taxon>
        <taxon>Ecdysozoa</taxon>
        <taxon>Arthropoda</taxon>
        <taxon>Hexapoda</taxon>
        <taxon>Insecta</taxon>
        <taxon>Pterygota</taxon>
        <taxon>Neoptera</taxon>
        <taxon>Endopterygota</taxon>
        <taxon>Hymenoptera</taxon>
        <taxon>Apocrita</taxon>
        <taxon>Proctotrupomorpha</taxon>
        <taxon>Chalcidoidea</taxon>
        <taxon>Pteromalidae</taxon>
        <taxon>Pteromalinae</taxon>
        <taxon>Nasonia</taxon>
    </lineage>
</organism>
<feature type="transmembrane region" description="Helical" evidence="11">
    <location>
        <begin position="255"/>
        <end position="278"/>
    </location>
</feature>
<dbReference type="Pfam" id="PF02793">
    <property type="entry name" value="HRM"/>
    <property type="match status" value="1"/>
</dbReference>
<dbReference type="GO" id="GO:0008528">
    <property type="term" value="F:G protein-coupled peptide receptor activity"/>
    <property type="evidence" value="ECO:0007669"/>
    <property type="project" value="TreeGrafter"/>
</dbReference>
<dbReference type="GO" id="GO:0007166">
    <property type="term" value="P:cell surface receptor signaling pathway"/>
    <property type="evidence" value="ECO:0007669"/>
    <property type="project" value="InterPro"/>
</dbReference>
<proteinExistence type="inferred from homology"/>
<dbReference type="EnsemblMetazoa" id="XM_008206971">
    <property type="protein sequence ID" value="XP_008205193"/>
    <property type="gene ID" value="GeneID_100313504"/>
</dbReference>
<keyword evidence="6" id="KW-0297">G-protein coupled receptor</keyword>
<dbReference type="PRINTS" id="PR00249">
    <property type="entry name" value="GPCRSECRETIN"/>
</dbReference>
<evidence type="ECO:0000313" key="14">
    <source>
        <dbReference type="EnsemblMetazoa" id="XP_008205193"/>
    </source>
</evidence>
<comment type="subcellular location">
    <subcellularLocation>
        <location evidence="1">Cell membrane</location>
        <topology evidence="1">Multi-pass membrane protein</topology>
    </subcellularLocation>
</comment>
<keyword evidence="9" id="KW-0325">Glycoprotein</keyword>
<dbReference type="OrthoDB" id="16753at2759"/>
<feature type="domain" description="G-protein coupled receptors family 2 profile 1" evidence="12">
    <location>
        <begin position="23"/>
        <end position="107"/>
    </location>
</feature>
<evidence type="ECO:0000256" key="9">
    <source>
        <dbReference type="ARBA" id="ARBA00023180"/>
    </source>
</evidence>
<dbReference type="PANTHER" id="PTHR45620">
    <property type="entry name" value="PDF RECEPTOR-LIKE PROTEIN-RELATED"/>
    <property type="match status" value="1"/>
</dbReference>
<dbReference type="GeneID" id="100313504"/>
<accession>A0A7M7LU70</accession>
<feature type="transmembrane region" description="Helical" evidence="11">
    <location>
        <begin position="143"/>
        <end position="162"/>
    </location>
</feature>
<dbReference type="InterPro" id="IPR000832">
    <property type="entry name" value="GPCR_2_secretin-like"/>
</dbReference>
<feature type="transmembrane region" description="Helical" evidence="11">
    <location>
        <begin position="225"/>
        <end position="243"/>
    </location>
</feature>
<dbReference type="AlphaFoldDB" id="A0A7M7LU70"/>
<dbReference type="CTD" id="100313504"/>
<evidence type="ECO:0000256" key="8">
    <source>
        <dbReference type="ARBA" id="ARBA00023170"/>
    </source>
</evidence>
<dbReference type="GO" id="GO:0017046">
    <property type="term" value="F:peptide hormone binding"/>
    <property type="evidence" value="ECO:0007669"/>
    <property type="project" value="TreeGrafter"/>
</dbReference>
<evidence type="ECO:0000256" key="3">
    <source>
        <dbReference type="ARBA" id="ARBA00022475"/>
    </source>
</evidence>
<evidence type="ECO:0000313" key="15">
    <source>
        <dbReference type="Proteomes" id="UP000002358"/>
    </source>
</evidence>
<evidence type="ECO:0000256" key="5">
    <source>
        <dbReference type="ARBA" id="ARBA00022989"/>
    </source>
</evidence>
<feature type="transmembrane region" description="Helical" evidence="11">
    <location>
        <begin position="298"/>
        <end position="322"/>
    </location>
</feature>
<evidence type="ECO:0000256" key="6">
    <source>
        <dbReference type="ARBA" id="ARBA00023040"/>
    </source>
</evidence>
<name>A0A7M7LU70_NASVI</name>
<keyword evidence="8" id="KW-0675">Receptor</keyword>
<keyword evidence="7 11" id="KW-0472">Membrane</keyword>
<dbReference type="InterPro" id="IPR017981">
    <property type="entry name" value="GPCR_2-like_7TM"/>
</dbReference>
<feature type="transmembrane region" description="Helical" evidence="11">
    <location>
        <begin position="370"/>
        <end position="394"/>
    </location>
</feature>
<dbReference type="InterPro" id="IPR036445">
    <property type="entry name" value="GPCR_2_extracell_dom_sf"/>
</dbReference>
<dbReference type="PROSITE" id="PS50261">
    <property type="entry name" value="G_PROTEIN_RECEP_F2_4"/>
    <property type="match status" value="1"/>
</dbReference>
<keyword evidence="10" id="KW-0807">Transducer</keyword>
<feature type="transmembrane region" description="Helical" evidence="11">
    <location>
        <begin position="343"/>
        <end position="364"/>
    </location>
</feature>
<dbReference type="InterPro" id="IPR001879">
    <property type="entry name" value="GPCR_2_extracellular_dom"/>
</dbReference>